<evidence type="ECO:0000259" key="1">
    <source>
        <dbReference type="PROSITE" id="PS51688"/>
    </source>
</evidence>
<dbReference type="EMBL" id="CP013979">
    <property type="protein sequence ID" value="ANJ26647.1"/>
    <property type="molecule type" value="Genomic_DNA"/>
</dbReference>
<organism evidence="2 3">
    <name type="scientific">Agromyces aureus</name>
    <dbReference type="NCBI Taxonomy" id="453304"/>
    <lineage>
        <taxon>Bacteria</taxon>
        <taxon>Bacillati</taxon>
        <taxon>Actinomycetota</taxon>
        <taxon>Actinomycetes</taxon>
        <taxon>Micrococcales</taxon>
        <taxon>Microbacteriaceae</taxon>
        <taxon>Agromyces</taxon>
    </lineage>
</organism>
<dbReference type="STRING" id="453304.ATC03_07915"/>
<protein>
    <recommendedName>
        <fullName evidence="1">Peptidase S74 domain-containing protein</fullName>
    </recommendedName>
</protein>
<dbReference type="AlphaFoldDB" id="A0A191WEJ6"/>
<evidence type="ECO:0000313" key="3">
    <source>
        <dbReference type="Proteomes" id="UP000078437"/>
    </source>
</evidence>
<dbReference type="OrthoDB" id="5125409at2"/>
<reference evidence="2 3" key="1">
    <citation type="journal article" date="2016" name="Int. J. Syst. Evol. Microbiol.">
        <title>Agromyces aureus sp. nov., isolated from the rhizosphere of Salix caprea L. grown in a heavy-metal-contaminated soil.</title>
        <authorList>
            <person name="Corretto E."/>
            <person name="Antonielli L."/>
            <person name="Sessitsch A."/>
            <person name="Compant S."/>
            <person name="Gorfer M."/>
            <person name="Kuffner M."/>
            <person name="Brader G."/>
        </authorList>
    </citation>
    <scope>NUCLEOTIDE SEQUENCE [LARGE SCALE GENOMIC DNA]</scope>
    <source>
        <strain evidence="2 3">AR33</strain>
    </source>
</reference>
<name>A0A191WEJ6_9MICO</name>
<dbReference type="Proteomes" id="UP000078437">
    <property type="component" value="Chromosome"/>
</dbReference>
<evidence type="ECO:0000313" key="2">
    <source>
        <dbReference type="EMBL" id="ANJ26647.1"/>
    </source>
</evidence>
<accession>A0A191WEJ6</accession>
<keyword evidence="3" id="KW-1185">Reference proteome</keyword>
<dbReference type="InterPro" id="IPR030392">
    <property type="entry name" value="S74_ICA"/>
</dbReference>
<sequence>MSGGYQRGSGDGLDGLVQQINEIKRRLRELEIPSGTQNASLVAQVQAKLAELTETVEELVESAMDDFYTKAEIDAKVASPGAIAPSTVTASGAISSAGSLTVAGEVRMPNVPVTILTSAYFATYGSTSDGGRIGHVPSSQRFKQDIAPATLDPATLQALQVVTFRYINAVEELGEDADQEIGLIAEEVHALGLHWLVYYDADGLPFGIKYDRLSLALLPVVQSLTNDVAAIKTLLGV</sequence>
<feature type="domain" description="Peptidase S74" evidence="1">
    <location>
        <begin position="138"/>
        <end position="235"/>
    </location>
</feature>
<dbReference type="Pfam" id="PF13884">
    <property type="entry name" value="Peptidase_S74"/>
    <property type="match status" value="1"/>
</dbReference>
<dbReference type="KEGG" id="agy:ATC03_07915"/>
<dbReference type="RefSeq" id="WP_067875284.1">
    <property type="nucleotide sequence ID" value="NZ_CP013979.1"/>
</dbReference>
<proteinExistence type="predicted"/>
<gene>
    <name evidence="2" type="ORF">ATC03_07915</name>
</gene>
<dbReference type="PROSITE" id="PS51688">
    <property type="entry name" value="ICA"/>
    <property type="match status" value="1"/>
</dbReference>
<reference evidence="3" key="2">
    <citation type="submission" date="2016-01" db="EMBL/GenBank/DDBJ databases">
        <title>Complete genome sequence of Agromyces aureus AR33T and comparison with related organisms.</title>
        <authorList>
            <person name="Corretto E."/>
            <person name="Antonielli L."/>
            <person name="Sessitsch A."/>
            <person name="Brader G."/>
        </authorList>
    </citation>
    <scope>NUCLEOTIDE SEQUENCE [LARGE SCALE GENOMIC DNA]</scope>
    <source>
        <strain evidence="3">AR33</strain>
    </source>
</reference>